<evidence type="ECO:0000256" key="1">
    <source>
        <dbReference type="SAM" id="Phobius"/>
    </source>
</evidence>
<dbReference type="Proteomes" id="UP000182360">
    <property type="component" value="Unassembled WGS sequence"/>
</dbReference>
<feature type="transmembrane region" description="Helical" evidence="1">
    <location>
        <begin position="725"/>
        <end position="748"/>
    </location>
</feature>
<dbReference type="AlphaFoldDB" id="A0A1H9B535"/>
<feature type="transmembrane region" description="Helical" evidence="1">
    <location>
        <begin position="53"/>
        <end position="73"/>
    </location>
</feature>
<dbReference type="InterPro" id="IPR019196">
    <property type="entry name" value="ABC_transp_unknown"/>
</dbReference>
<evidence type="ECO:0000259" key="3">
    <source>
        <dbReference type="Pfam" id="PF23357"/>
    </source>
</evidence>
<feature type="transmembrane region" description="Helical" evidence="1">
    <location>
        <begin position="21"/>
        <end position="41"/>
    </location>
</feature>
<keyword evidence="1" id="KW-1133">Transmembrane helix</keyword>
<keyword evidence="1" id="KW-0812">Transmembrane</keyword>
<dbReference type="RefSeq" id="WP_074640709.1">
    <property type="nucleotide sequence ID" value="NZ_FOFU01000001.1"/>
</dbReference>
<evidence type="ECO:0000313" key="5">
    <source>
        <dbReference type="Proteomes" id="UP000182360"/>
    </source>
</evidence>
<evidence type="ECO:0000313" key="4">
    <source>
        <dbReference type="EMBL" id="SEP84150.1"/>
    </source>
</evidence>
<name>A0A1H9B535_9SPIR</name>
<feature type="domain" description="ABC-type uncharacterised transport system" evidence="2">
    <location>
        <begin position="407"/>
        <end position="687"/>
    </location>
</feature>
<sequence>MKQSTFKSFLLHNLINSLKSPAFVIISILFPVITAINYFIRGQFFTGSGTTDLVLFFSAVPYLCIIAIPALCYKLSFSVYDDFIPLTELSKQTAVFLTRLILFCIQLLLLIPAVLLVNLYGKTDGGQVFTSFICLIFFGAAVIALCSFIQTTVANKISSLIISALILVIFNTAHLFALYVQLPSFLVSFFRLLSFAWHFDAAGKGIFDTRDILWLAGSAALFIFLSDSVVQIKKGRRFNTSLKIKHILLPVICLLTMLNANRWYTRIDFSQNRTYSISKYSKALISRVESPVKITYYRSSAIARVYPQIRDVADFLTEYAAQSNKINLIIKDPDKDANIRSMLETYGIASQQLRTVSGTSTEYLTVYSAIVIEYEGNAETIPFTMAANTLEYDLDGRLRHLISGTARTVNIIAGNGLTLSDDYSYVIPWLSSQGFICNPLYIEDPAFAENLASANGPLLVFGDSEIKIEEAIAIEDYILSGKGSALLAISPYVADIENSWYITAAPRTNLIEMVENWGIRFPAQITSDISCARITMYADDNNSTQLLNYPLWPVLMQQKNAPLGITLFWVTPLELDSENKTVSPYLLSSSAATGYDEDKSSPEKLFETNPFLLAENGGSGFSGAGTDRGTKILGAEIQGNLEGLFNAEHSENSHIIVIPDQYFASTLMNGYIGGDSGDYRNFEFLTNVLLKLNGEEELAALQSRTTRDTSLYKVTDAVQFNTLRLITYIILFVIIPLLLIAVGVFFNVKRQK</sequence>
<evidence type="ECO:0000259" key="2">
    <source>
        <dbReference type="Pfam" id="PF09822"/>
    </source>
</evidence>
<dbReference type="OrthoDB" id="354042at2"/>
<dbReference type="EMBL" id="FOFU01000001">
    <property type="protein sequence ID" value="SEP84150.1"/>
    <property type="molecule type" value="Genomic_DNA"/>
</dbReference>
<dbReference type="InterPro" id="IPR055396">
    <property type="entry name" value="DUF7088"/>
</dbReference>
<dbReference type="Pfam" id="PF23357">
    <property type="entry name" value="DUF7088"/>
    <property type="match status" value="1"/>
</dbReference>
<feature type="domain" description="DUF7088" evidence="3">
    <location>
        <begin position="271"/>
        <end position="372"/>
    </location>
</feature>
<proteinExistence type="predicted"/>
<protein>
    <submittedName>
        <fullName evidence="4">ABC-type uncharacterized transport system involved in gliding motility, auxiliary component</fullName>
    </submittedName>
</protein>
<dbReference type="STRING" id="163.SAMN04487775_102344"/>
<keyword evidence="5" id="KW-1185">Reference proteome</keyword>
<feature type="transmembrane region" description="Helical" evidence="1">
    <location>
        <begin position="128"/>
        <end position="148"/>
    </location>
</feature>
<keyword evidence="1" id="KW-0472">Membrane</keyword>
<accession>A0A1H9B535</accession>
<gene>
    <name evidence="4" type="ORF">SAMN04487977_101583</name>
</gene>
<feature type="transmembrane region" description="Helical" evidence="1">
    <location>
        <begin position="160"/>
        <end position="182"/>
    </location>
</feature>
<organism evidence="4 5">
    <name type="scientific">Treponema bryantii</name>
    <dbReference type="NCBI Taxonomy" id="163"/>
    <lineage>
        <taxon>Bacteria</taxon>
        <taxon>Pseudomonadati</taxon>
        <taxon>Spirochaetota</taxon>
        <taxon>Spirochaetia</taxon>
        <taxon>Spirochaetales</taxon>
        <taxon>Treponemataceae</taxon>
        <taxon>Treponema</taxon>
    </lineage>
</organism>
<reference evidence="4 5" key="1">
    <citation type="submission" date="2016-10" db="EMBL/GenBank/DDBJ databases">
        <authorList>
            <person name="de Groot N.N."/>
        </authorList>
    </citation>
    <scope>NUCLEOTIDE SEQUENCE [LARGE SCALE GENOMIC DNA]</scope>
    <source>
        <strain evidence="4 5">B25</strain>
    </source>
</reference>
<dbReference type="Pfam" id="PF09822">
    <property type="entry name" value="ABC_transp_aux"/>
    <property type="match status" value="1"/>
</dbReference>
<feature type="transmembrane region" description="Helical" evidence="1">
    <location>
        <begin position="94"/>
        <end position="116"/>
    </location>
</feature>